<dbReference type="Proteomes" id="UP001293254">
    <property type="component" value="Unassembled WGS sequence"/>
</dbReference>
<name>A0AAE1YXK6_9LAMI</name>
<dbReference type="Gene3D" id="4.10.280.10">
    <property type="entry name" value="Helix-loop-helix DNA-binding domain"/>
    <property type="match status" value="1"/>
</dbReference>
<dbReference type="SUPFAM" id="SSF47459">
    <property type="entry name" value="HLH, helix-loop-helix DNA-binding domain"/>
    <property type="match status" value="1"/>
</dbReference>
<dbReference type="GO" id="GO:0000981">
    <property type="term" value="F:DNA-binding transcription factor activity, RNA polymerase II-specific"/>
    <property type="evidence" value="ECO:0007669"/>
    <property type="project" value="TreeGrafter"/>
</dbReference>
<dbReference type="EMBL" id="JACGWO010000001">
    <property type="protein sequence ID" value="KAK4438299.1"/>
    <property type="molecule type" value="Genomic_DNA"/>
</dbReference>
<dbReference type="AlphaFoldDB" id="A0AAE1YXK6"/>
<dbReference type="PANTHER" id="PTHR13935">
    <property type="entry name" value="ACHAETE-SCUTE TRANSCRIPTION FACTOR-RELATED"/>
    <property type="match status" value="1"/>
</dbReference>
<dbReference type="PANTHER" id="PTHR13935:SF104">
    <property type="entry name" value="TRANSCRIPTION FACTOR BHLH160"/>
    <property type="match status" value="1"/>
</dbReference>
<evidence type="ECO:0000256" key="1">
    <source>
        <dbReference type="ARBA" id="ARBA00004123"/>
    </source>
</evidence>
<protein>
    <submittedName>
        <fullName evidence="7">Transcription factor</fullName>
    </submittedName>
</protein>
<gene>
    <name evidence="7" type="ORF">Salat_0164200</name>
</gene>
<evidence type="ECO:0000256" key="3">
    <source>
        <dbReference type="ARBA" id="ARBA00023163"/>
    </source>
</evidence>
<evidence type="ECO:0000256" key="5">
    <source>
        <dbReference type="SAM" id="MobiDB-lite"/>
    </source>
</evidence>
<evidence type="ECO:0000259" key="6">
    <source>
        <dbReference type="PROSITE" id="PS50888"/>
    </source>
</evidence>
<comment type="subcellular location">
    <subcellularLocation>
        <location evidence="1">Nucleus</location>
    </subcellularLocation>
</comment>
<keyword evidence="2" id="KW-0805">Transcription regulation</keyword>
<keyword evidence="8" id="KW-1185">Reference proteome</keyword>
<evidence type="ECO:0000256" key="4">
    <source>
        <dbReference type="ARBA" id="ARBA00023242"/>
    </source>
</evidence>
<organism evidence="7 8">
    <name type="scientific">Sesamum alatum</name>
    <dbReference type="NCBI Taxonomy" id="300844"/>
    <lineage>
        <taxon>Eukaryota</taxon>
        <taxon>Viridiplantae</taxon>
        <taxon>Streptophyta</taxon>
        <taxon>Embryophyta</taxon>
        <taxon>Tracheophyta</taxon>
        <taxon>Spermatophyta</taxon>
        <taxon>Magnoliopsida</taxon>
        <taxon>eudicotyledons</taxon>
        <taxon>Gunneridae</taxon>
        <taxon>Pentapetalae</taxon>
        <taxon>asterids</taxon>
        <taxon>lamiids</taxon>
        <taxon>Lamiales</taxon>
        <taxon>Pedaliaceae</taxon>
        <taxon>Sesamum</taxon>
    </lineage>
</organism>
<feature type="compositionally biased region" description="Polar residues" evidence="5">
    <location>
        <begin position="217"/>
        <end position="227"/>
    </location>
</feature>
<keyword evidence="4" id="KW-0539">Nucleus</keyword>
<reference evidence="7" key="1">
    <citation type="submission" date="2020-06" db="EMBL/GenBank/DDBJ databases">
        <authorList>
            <person name="Li T."/>
            <person name="Hu X."/>
            <person name="Zhang T."/>
            <person name="Song X."/>
            <person name="Zhang H."/>
            <person name="Dai N."/>
            <person name="Sheng W."/>
            <person name="Hou X."/>
            <person name="Wei L."/>
        </authorList>
    </citation>
    <scope>NUCLEOTIDE SEQUENCE</scope>
    <source>
        <strain evidence="7">3651</strain>
        <tissue evidence="7">Leaf</tissue>
    </source>
</reference>
<dbReference type="GO" id="GO:0000977">
    <property type="term" value="F:RNA polymerase II transcription regulatory region sequence-specific DNA binding"/>
    <property type="evidence" value="ECO:0007669"/>
    <property type="project" value="TreeGrafter"/>
</dbReference>
<dbReference type="InterPro" id="IPR015660">
    <property type="entry name" value="MASH1/Ascl1a-like"/>
</dbReference>
<dbReference type="PROSITE" id="PS50888">
    <property type="entry name" value="BHLH"/>
    <property type="match status" value="1"/>
</dbReference>
<dbReference type="SMART" id="SM00353">
    <property type="entry name" value="HLH"/>
    <property type="match status" value="1"/>
</dbReference>
<feature type="region of interest" description="Disordered" evidence="5">
    <location>
        <begin position="191"/>
        <end position="227"/>
    </location>
</feature>
<comment type="caution">
    <text evidence="7">The sequence shown here is derived from an EMBL/GenBank/DDBJ whole genome shotgun (WGS) entry which is preliminary data.</text>
</comment>
<dbReference type="Pfam" id="PF00010">
    <property type="entry name" value="HLH"/>
    <property type="match status" value="1"/>
</dbReference>
<dbReference type="GO" id="GO:0090575">
    <property type="term" value="C:RNA polymerase II transcription regulator complex"/>
    <property type="evidence" value="ECO:0007669"/>
    <property type="project" value="TreeGrafter"/>
</dbReference>
<reference evidence="7" key="2">
    <citation type="journal article" date="2024" name="Plant">
        <title>Genomic evolution and insights into agronomic trait innovations of Sesamum species.</title>
        <authorList>
            <person name="Miao H."/>
            <person name="Wang L."/>
            <person name="Qu L."/>
            <person name="Liu H."/>
            <person name="Sun Y."/>
            <person name="Le M."/>
            <person name="Wang Q."/>
            <person name="Wei S."/>
            <person name="Zheng Y."/>
            <person name="Lin W."/>
            <person name="Duan Y."/>
            <person name="Cao H."/>
            <person name="Xiong S."/>
            <person name="Wang X."/>
            <person name="Wei L."/>
            <person name="Li C."/>
            <person name="Ma Q."/>
            <person name="Ju M."/>
            <person name="Zhao R."/>
            <person name="Li G."/>
            <person name="Mu C."/>
            <person name="Tian Q."/>
            <person name="Mei H."/>
            <person name="Zhang T."/>
            <person name="Gao T."/>
            <person name="Zhang H."/>
        </authorList>
    </citation>
    <scope>NUCLEOTIDE SEQUENCE</scope>
    <source>
        <strain evidence="7">3651</strain>
    </source>
</reference>
<dbReference type="InterPro" id="IPR011598">
    <property type="entry name" value="bHLH_dom"/>
</dbReference>
<evidence type="ECO:0000256" key="2">
    <source>
        <dbReference type="ARBA" id="ARBA00023015"/>
    </source>
</evidence>
<dbReference type="InterPro" id="IPR036638">
    <property type="entry name" value="HLH_DNA-bd_sf"/>
</dbReference>
<dbReference type="GO" id="GO:0046983">
    <property type="term" value="F:protein dimerization activity"/>
    <property type="evidence" value="ECO:0007669"/>
    <property type="project" value="InterPro"/>
</dbReference>
<evidence type="ECO:0000313" key="7">
    <source>
        <dbReference type="EMBL" id="KAK4438299.1"/>
    </source>
</evidence>
<evidence type="ECO:0000313" key="8">
    <source>
        <dbReference type="Proteomes" id="UP001293254"/>
    </source>
</evidence>
<accession>A0AAE1YXK6</accession>
<keyword evidence="3" id="KW-0804">Transcription</keyword>
<feature type="domain" description="BHLH" evidence="6">
    <location>
        <begin position="130"/>
        <end position="183"/>
    </location>
</feature>
<sequence>MSSTSPIIDPLNDIEGPEFLSPLDDSWPFYQEIVRQTSATTDHRDENISTEIYSNRIDHEAATMMMSSEAVVNNVDEQEPLGDEGLELIKINTTLNSKTRRTRRCRLLSNESIGAAMEQISAEEGPSEVAKKLDHNAKERIRRMKLNASYLALRSLLPDSRRSKKRWSAPSIVDRVLKYIPELENEVETLRSSKEDIHVQQSSASKKKKKKKIAGENPSSKHQNHTVSVNKVNQEEAVVQICMGTGDDDDNEDDDDDDGEEAFMKLLQAVEDEGICSIKSASTVYVCETRICCHLHIQDEFYFVISLHDFPQGTHIKSETSARPDCNHHQTYREAFMETPAIEKDVI</sequence>
<proteinExistence type="predicted"/>